<feature type="binding site" evidence="13 17">
    <location>
        <position position="421"/>
    </location>
    <ligand>
        <name>substrate</name>
    </ligand>
</feature>
<dbReference type="PRINTS" id="PR00083">
    <property type="entry name" value="HOLDHDRGNASE"/>
</dbReference>
<feature type="active site" description="Proton acceptor" evidence="13 15">
    <location>
        <position position="333"/>
    </location>
</feature>
<comment type="caution">
    <text evidence="20">The sequence shown here is derived from an EMBL/GenBank/DDBJ whole genome shotgun (WGS) entry which is preliminary data.</text>
</comment>
<sequence>MSTPLKITRLDANQVDFKQHLDALLAWEGVSDKSVNERVEEIIAAVRERGDAALVEYTARFDGLQVNSMADLILDRARLELALERITPEQRTALEVAAERVRIYHEHQTQPSWRYTEADGTVLGQQITPLDRAGLYVPGGKASYPSSVIMNAVPAKVAGVPEVVMVVPTPRGEINELVLAAACLAGVDRVFTIGGAQAVAALAYGTESVPRVDKIVGPGNIYVATAKRAVFGQVGIDMIAGPSEILVICDGQTDPDWIAMDLFSQAEHDEDAQSILLSPDAAFLDAVEASLNKLLDSLERADMVRISLENRGALIKVDSLEHACEISNRIAPEHLELSVADPDALLPAIRHAGAIFMGRFTPEALGDYCAGPNHVLPTSGTARFSSPLGVYDFQKRSSVIFCSPEGASELAKTASVLARGESLTAHARSAEYRIKPQ</sequence>
<dbReference type="OrthoDB" id="9805269at2"/>
<organism evidence="20 21">
    <name type="scientific">Halopseudomonas laoshanensis</name>
    <dbReference type="NCBI Taxonomy" id="2268758"/>
    <lineage>
        <taxon>Bacteria</taxon>
        <taxon>Pseudomonadati</taxon>
        <taxon>Pseudomonadota</taxon>
        <taxon>Gammaproteobacteria</taxon>
        <taxon>Pseudomonadales</taxon>
        <taxon>Pseudomonadaceae</taxon>
        <taxon>Halopseudomonas</taxon>
    </lineage>
</organism>
<feature type="binding site" evidence="13 18">
    <location>
        <position position="265"/>
    </location>
    <ligand>
        <name>Zn(2+)</name>
        <dbReference type="ChEBI" id="CHEBI:29105"/>
    </ligand>
</feature>
<evidence type="ECO:0000313" key="20">
    <source>
        <dbReference type="EMBL" id="KAA0692483.1"/>
    </source>
</evidence>
<evidence type="ECO:0000256" key="16">
    <source>
        <dbReference type="PIRSR" id="PIRSR000099-2"/>
    </source>
</evidence>
<dbReference type="PANTHER" id="PTHR21256:SF2">
    <property type="entry name" value="HISTIDINE BIOSYNTHESIS TRIFUNCTIONAL PROTEIN"/>
    <property type="match status" value="1"/>
</dbReference>
<evidence type="ECO:0000256" key="6">
    <source>
        <dbReference type="ARBA" id="ARBA00022605"/>
    </source>
</evidence>
<dbReference type="UniPathway" id="UPA00031">
    <property type="reaction ID" value="UER00014"/>
</dbReference>
<dbReference type="GO" id="GO:0051287">
    <property type="term" value="F:NAD binding"/>
    <property type="evidence" value="ECO:0007669"/>
    <property type="project" value="InterPro"/>
</dbReference>
<accession>A0A7V7GQR0</accession>
<dbReference type="GO" id="GO:0000105">
    <property type="term" value="P:L-histidine biosynthetic process"/>
    <property type="evidence" value="ECO:0007669"/>
    <property type="project" value="UniProtKB-UniRule"/>
</dbReference>
<gene>
    <name evidence="13 20" type="primary">hisD</name>
    <name evidence="20" type="ORF">DT594_16150</name>
</gene>
<evidence type="ECO:0000256" key="2">
    <source>
        <dbReference type="ARBA" id="ARBA00004940"/>
    </source>
</evidence>
<reference evidence="20 21" key="1">
    <citation type="submission" date="2018-07" db="EMBL/GenBank/DDBJ databases">
        <title>Pseudomonas laoshanensis sp. nov., isolated from soil.</title>
        <authorList>
            <person name="Sun J."/>
            <person name="Yu L."/>
            <person name="Wang M."/>
            <person name="Zhang C."/>
        </authorList>
    </citation>
    <scope>NUCLEOTIDE SEQUENCE [LARGE SCALE GENOMIC DNA]</scope>
    <source>
        <strain evidence="20 21">Y22</strain>
    </source>
</reference>
<evidence type="ECO:0000256" key="1">
    <source>
        <dbReference type="ARBA" id="ARBA00003850"/>
    </source>
</evidence>
<evidence type="ECO:0000256" key="7">
    <source>
        <dbReference type="ARBA" id="ARBA00022723"/>
    </source>
</evidence>
<dbReference type="Gene3D" id="3.40.50.1980">
    <property type="entry name" value="Nitrogenase molybdenum iron protein domain"/>
    <property type="match status" value="2"/>
</dbReference>
<dbReference type="EC" id="1.1.1.23" evidence="4 13"/>
<dbReference type="PANTHER" id="PTHR21256">
    <property type="entry name" value="HISTIDINOL DEHYDROGENASE HDH"/>
    <property type="match status" value="1"/>
</dbReference>
<feature type="binding site" evidence="13 18">
    <location>
        <position position="268"/>
    </location>
    <ligand>
        <name>Zn(2+)</name>
        <dbReference type="ChEBI" id="CHEBI:29105"/>
    </ligand>
</feature>
<keyword evidence="9 13" id="KW-0560">Oxidoreductase</keyword>
<feature type="binding site" evidence="13 16">
    <location>
        <position position="220"/>
    </location>
    <ligand>
        <name>NAD(+)</name>
        <dbReference type="ChEBI" id="CHEBI:57540"/>
    </ligand>
</feature>
<keyword evidence="8 13" id="KW-0862">Zinc</keyword>
<dbReference type="AlphaFoldDB" id="A0A7V7GQR0"/>
<dbReference type="GO" id="GO:0008270">
    <property type="term" value="F:zinc ion binding"/>
    <property type="evidence" value="ECO:0007669"/>
    <property type="project" value="UniProtKB-UniRule"/>
</dbReference>
<feature type="binding site" evidence="13 17">
    <location>
        <position position="268"/>
    </location>
    <ligand>
        <name>substrate</name>
    </ligand>
</feature>
<dbReference type="NCBIfam" id="TIGR00069">
    <property type="entry name" value="hisD"/>
    <property type="match status" value="1"/>
</dbReference>
<dbReference type="InterPro" id="IPR001692">
    <property type="entry name" value="Histidinol_DH_CS"/>
</dbReference>
<evidence type="ECO:0000256" key="4">
    <source>
        <dbReference type="ARBA" id="ARBA00012965"/>
    </source>
</evidence>
<evidence type="ECO:0000256" key="19">
    <source>
        <dbReference type="RuleBase" id="RU004175"/>
    </source>
</evidence>
<dbReference type="Proteomes" id="UP000463138">
    <property type="component" value="Unassembled WGS sequence"/>
</dbReference>
<comment type="catalytic activity">
    <reaction evidence="12 13">
        <text>L-histidinol + 2 NAD(+) + H2O = L-histidine + 2 NADH + 3 H(+)</text>
        <dbReference type="Rhea" id="RHEA:20641"/>
        <dbReference type="ChEBI" id="CHEBI:15377"/>
        <dbReference type="ChEBI" id="CHEBI:15378"/>
        <dbReference type="ChEBI" id="CHEBI:57540"/>
        <dbReference type="ChEBI" id="CHEBI:57595"/>
        <dbReference type="ChEBI" id="CHEBI:57699"/>
        <dbReference type="ChEBI" id="CHEBI:57945"/>
        <dbReference type="EC" id="1.1.1.23"/>
    </reaction>
</comment>
<dbReference type="InterPro" id="IPR022695">
    <property type="entry name" value="Histidinol_DH_monofunct"/>
</dbReference>
<keyword evidence="6 13" id="KW-0028">Amino-acid biosynthesis</keyword>
<keyword evidence="21" id="KW-1185">Reference proteome</keyword>
<feature type="binding site" evidence="13 17">
    <location>
        <position position="367"/>
    </location>
    <ligand>
        <name>substrate</name>
    </ligand>
</feature>
<dbReference type="Gene3D" id="1.20.5.1300">
    <property type="match status" value="1"/>
</dbReference>
<evidence type="ECO:0000256" key="14">
    <source>
        <dbReference type="PIRNR" id="PIRNR000099"/>
    </source>
</evidence>
<evidence type="ECO:0000256" key="9">
    <source>
        <dbReference type="ARBA" id="ARBA00023002"/>
    </source>
</evidence>
<dbReference type="InterPro" id="IPR016161">
    <property type="entry name" value="Ald_DH/histidinol_DH"/>
</dbReference>
<comment type="pathway">
    <text evidence="2 13">Amino-acid biosynthesis; L-histidine biosynthesis; L-histidine from 5-phospho-alpha-D-ribose 1-diphosphate: step 9/9.</text>
</comment>
<evidence type="ECO:0000256" key="12">
    <source>
        <dbReference type="ARBA" id="ARBA00049489"/>
    </source>
</evidence>
<feature type="binding site" evidence="13 16">
    <location>
        <position position="136"/>
    </location>
    <ligand>
        <name>NAD(+)</name>
        <dbReference type="ChEBI" id="CHEBI:57540"/>
    </ligand>
</feature>
<dbReference type="SUPFAM" id="SSF53720">
    <property type="entry name" value="ALDH-like"/>
    <property type="match status" value="1"/>
</dbReference>
<keyword evidence="7 13" id="KW-0479">Metal-binding</keyword>
<dbReference type="GO" id="GO:0005829">
    <property type="term" value="C:cytosol"/>
    <property type="evidence" value="ECO:0007669"/>
    <property type="project" value="TreeGrafter"/>
</dbReference>
<evidence type="ECO:0000313" key="21">
    <source>
        <dbReference type="Proteomes" id="UP000463138"/>
    </source>
</evidence>
<dbReference type="InterPro" id="IPR012131">
    <property type="entry name" value="Hstdl_DH"/>
</dbReference>
<evidence type="ECO:0000256" key="10">
    <source>
        <dbReference type="ARBA" id="ARBA00023027"/>
    </source>
</evidence>
<keyword evidence="11 13" id="KW-0368">Histidine biosynthesis</keyword>
<evidence type="ECO:0000256" key="8">
    <source>
        <dbReference type="ARBA" id="ARBA00022833"/>
    </source>
</evidence>
<proteinExistence type="inferred from homology"/>
<feature type="binding site" evidence="13 16">
    <location>
        <position position="197"/>
    </location>
    <ligand>
        <name>NAD(+)</name>
        <dbReference type="ChEBI" id="CHEBI:57540"/>
    </ligand>
</feature>
<dbReference type="EMBL" id="QOVF01000006">
    <property type="protein sequence ID" value="KAA0692483.1"/>
    <property type="molecule type" value="Genomic_DNA"/>
</dbReference>
<evidence type="ECO:0000256" key="15">
    <source>
        <dbReference type="PIRSR" id="PIRSR000099-1"/>
    </source>
</evidence>
<protein>
    <recommendedName>
        <fullName evidence="5 13">Histidinol dehydrogenase</fullName>
        <shortName evidence="13">HDH</shortName>
        <ecNumber evidence="4 13">1.1.1.23</ecNumber>
    </recommendedName>
</protein>
<evidence type="ECO:0000256" key="13">
    <source>
        <dbReference type="HAMAP-Rule" id="MF_01024"/>
    </source>
</evidence>
<comment type="similarity">
    <text evidence="3 13 14 19">Belongs to the histidinol dehydrogenase family.</text>
</comment>
<comment type="cofactor">
    <cofactor evidence="13 18">
        <name>Zn(2+)</name>
        <dbReference type="ChEBI" id="CHEBI:29105"/>
    </cofactor>
    <text evidence="13 18">Binds 1 zinc ion per subunit.</text>
</comment>
<dbReference type="RefSeq" id="WP_149333805.1">
    <property type="nucleotide sequence ID" value="NZ_QOVF01000006.1"/>
</dbReference>
<name>A0A7V7GQR0_9GAMM</name>
<feature type="binding site" evidence="13 17">
    <location>
        <position position="243"/>
    </location>
    <ligand>
        <name>substrate</name>
    </ligand>
</feature>
<evidence type="ECO:0000256" key="3">
    <source>
        <dbReference type="ARBA" id="ARBA00010178"/>
    </source>
</evidence>
<dbReference type="HAMAP" id="MF_01024">
    <property type="entry name" value="HisD"/>
    <property type="match status" value="1"/>
</dbReference>
<comment type="function">
    <text evidence="1 13">Catalyzes the sequential NAD-dependent oxidations of L-histidinol to L-histidinaldehyde and then to L-histidine.</text>
</comment>
<dbReference type="FunFam" id="3.40.50.1980:FF:000004">
    <property type="entry name" value="Histidinol dehydrogenase"/>
    <property type="match status" value="1"/>
</dbReference>
<dbReference type="GO" id="GO:0004399">
    <property type="term" value="F:histidinol dehydrogenase activity"/>
    <property type="evidence" value="ECO:0007669"/>
    <property type="project" value="UniProtKB-UniRule"/>
</dbReference>
<evidence type="ECO:0000256" key="17">
    <source>
        <dbReference type="PIRSR" id="PIRSR000099-3"/>
    </source>
</evidence>
<evidence type="ECO:0000256" key="5">
    <source>
        <dbReference type="ARBA" id="ARBA00016531"/>
    </source>
</evidence>
<feature type="binding site" evidence="13 18">
    <location>
        <position position="426"/>
    </location>
    <ligand>
        <name>Zn(2+)</name>
        <dbReference type="ChEBI" id="CHEBI:29105"/>
    </ligand>
</feature>
<feature type="binding site" evidence="13 18">
    <location>
        <position position="367"/>
    </location>
    <ligand>
        <name>Zn(2+)</name>
        <dbReference type="ChEBI" id="CHEBI:29105"/>
    </ligand>
</feature>
<dbReference type="CDD" id="cd06572">
    <property type="entry name" value="Histidinol_dh"/>
    <property type="match status" value="1"/>
</dbReference>
<feature type="binding site" evidence="13 17">
    <location>
        <position position="334"/>
    </location>
    <ligand>
        <name>substrate</name>
    </ligand>
</feature>
<feature type="binding site" evidence="13 17">
    <location>
        <position position="265"/>
    </location>
    <ligand>
        <name>substrate</name>
    </ligand>
</feature>
<evidence type="ECO:0000256" key="11">
    <source>
        <dbReference type="ARBA" id="ARBA00023102"/>
    </source>
</evidence>
<evidence type="ECO:0000256" key="18">
    <source>
        <dbReference type="PIRSR" id="PIRSR000099-4"/>
    </source>
</evidence>
<dbReference type="PIRSF" id="PIRSF000099">
    <property type="entry name" value="Histidinol_dh"/>
    <property type="match status" value="1"/>
</dbReference>
<dbReference type="Pfam" id="PF00815">
    <property type="entry name" value="Histidinol_dh"/>
    <property type="match status" value="1"/>
</dbReference>
<dbReference type="PROSITE" id="PS00611">
    <property type="entry name" value="HISOL_DEHYDROGENASE"/>
    <property type="match status" value="1"/>
</dbReference>
<feature type="binding site" evidence="13 17">
    <location>
        <position position="426"/>
    </location>
    <ligand>
        <name>substrate</name>
    </ligand>
</feature>
<dbReference type="FunFam" id="3.40.50.1980:FF:000010">
    <property type="entry name" value="Histidinol dehydrogenase"/>
    <property type="match status" value="1"/>
</dbReference>
<keyword evidence="10 13" id="KW-0520">NAD</keyword>
<feature type="active site" description="Proton acceptor" evidence="13 15">
    <location>
        <position position="334"/>
    </location>
</feature>